<dbReference type="Proteomes" id="UP000194218">
    <property type="component" value="Chromosome"/>
</dbReference>
<dbReference type="AlphaFoldDB" id="A0A1W7D1H1"/>
<dbReference type="PROSITE" id="PS00041">
    <property type="entry name" value="HTH_ARAC_FAMILY_1"/>
    <property type="match status" value="1"/>
</dbReference>
<dbReference type="PANTHER" id="PTHR46796">
    <property type="entry name" value="HTH-TYPE TRANSCRIPTIONAL ACTIVATOR RHAS-RELATED"/>
    <property type="match status" value="1"/>
</dbReference>
<organism evidence="6 7">
    <name type="scientific">Streptomyces marincola</name>
    <dbReference type="NCBI Taxonomy" id="2878388"/>
    <lineage>
        <taxon>Bacteria</taxon>
        <taxon>Bacillati</taxon>
        <taxon>Actinomycetota</taxon>
        <taxon>Actinomycetes</taxon>
        <taxon>Kitasatosporales</taxon>
        <taxon>Streptomycetaceae</taxon>
        <taxon>Streptomyces</taxon>
    </lineage>
</organism>
<accession>A0A1W7D1H1</accession>
<feature type="region of interest" description="Disordered" evidence="4">
    <location>
        <begin position="311"/>
        <end position="334"/>
    </location>
</feature>
<dbReference type="SUPFAM" id="SSF46689">
    <property type="entry name" value="Homeodomain-like"/>
    <property type="match status" value="2"/>
</dbReference>
<dbReference type="InterPro" id="IPR018060">
    <property type="entry name" value="HTH_AraC"/>
</dbReference>
<evidence type="ECO:0000256" key="4">
    <source>
        <dbReference type="SAM" id="MobiDB-lite"/>
    </source>
</evidence>
<dbReference type="RefSeq" id="WP_086160761.1">
    <property type="nucleotide sequence ID" value="NZ_CP021121.1"/>
</dbReference>
<evidence type="ECO:0000256" key="1">
    <source>
        <dbReference type="ARBA" id="ARBA00023015"/>
    </source>
</evidence>
<evidence type="ECO:0000313" key="6">
    <source>
        <dbReference type="EMBL" id="ARQ70923.1"/>
    </source>
</evidence>
<keyword evidence="2" id="KW-0238">DNA-binding</keyword>
<sequence>MDALTNLLDGPRARGAFLLRAVLAPPWAVRVRDEAPLTLLAPTRGTAWIDAGAGQRGPLRLAAGDVAVVRGPEPYVVADDPATEPGADVLPGGCSVAPDGTDLCDALDAGVRTWGLGAGEGRPDATSLLIGSYQLPREVGSRLLRALPRVLVLRDGELDAPLLPLLGAEVGRDLPGQDLVLDRLLDLLLVSVLRAWFARSGAAQDWYRAHGDPVVGPVLRLLHEHPAHPWTVPALAARAGVSRAALARRFAALVGEPPMAYLTARRLDLAAELLREPDLTVDAVARRVGYGSGFALSTAFKRERGVSPAAYRAERADGRHREAARSPGAPAGRR</sequence>
<proteinExistence type="predicted"/>
<evidence type="ECO:0000256" key="2">
    <source>
        <dbReference type="ARBA" id="ARBA00023125"/>
    </source>
</evidence>
<dbReference type="PROSITE" id="PS01124">
    <property type="entry name" value="HTH_ARAC_FAMILY_2"/>
    <property type="match status" value="1"/>
</dbReference>
<dbReference type="InterPro" id="IPR009057">
    <property type="entry name" value="Homeodomain-like_sf"/>
</dbReference>
<dbReference type="PANTHER" id="PTHR46796:SF13">
    <property type="entry name" value="HTH-TYPE TRANSCRIPTIONAL ACTIVATOR RHAS"/>
    <property type="match status" value="1"/>
</dbReference>
<dbReference type="GO" id="GO:0003700">
    <property type="term" value="F:DNA-binding transcription factor activity"/>
    <property type="evidence" value="ECO:0007669"/>
    <property type="project" value="InterPro"/>
</dbReference>
<keyword evidence="3" id="KW-0804">Transcription</keyword>
<dbReference type="InterPro" id="IPR018062">
    <property type="entry name" value="HTH_AraC-typ_CS"/>
</dbReference>
<dbReference type="SMART" id="SM00342">
    <property type="entry name" value="HTH_ARAC"/>
    <property type="match status" value="1"/>
</dbReference>
<feature type="compositionally biased region" description="Low complexity" evidence="4">
    <location>
        <begin position="325"/>
        <end position="334"/>
    </location>
</feature>
<dbReference type="OrthoDB" id="241790at2"/>
<dbReference type="GO" id="GO:0043565">
    <property type="term" value="F:sequence-specific DNA binding"/>
    <property type="evidence" value="ECO:0007669"/>
    <property type="project" value="InterPro"/>
</dbReference>
<keyword evidence="7" id="KW-1185">Reference proteome</keyword>
<feature type="compositionally biased region" description="Basic and acidic residues" evidence="4">
    <location>
        <begin position="312"/>
        <end position="324"/>
    </location>
</feature>
<evidence type="ECO:0000259" key="5">
    <source>
        <dbReference type="PROSITE" id="PS01124"/>
    </source>
</evidence>
<evidence type="ECO:0000256" key="3">
    <source>
        <dbReference type="ARBA" id="ARBA00023163"/>
    </source>
</evidence>
<gene>
    <name evidence="6" type="ORF">CAG99_20610</name>
</gene>
<name>A0A1W7D1H1_9ACTN</name>
<dbReference type="KEGG" id="smao:CAG99_20610"/>
<protein>
    <submittedName>
        <fullName evidence="6">AraC family transcriptional regulator</fullName>
    </submittedName>
</protein>
<feature type="domain" description="HTH araC/xylS-type" evidence="5">
    <location>
        <begin position="216"/>
        <end position="314"/>
    </location>
</feature>
<dbReference type="Pfam" id="PF12833">
    <property type="entry name" value="HTH_18"/>
    <property type="match status" value="1"/>
</dbReference>
<reference evidence="6 7" key="1">
    <citation type="submission" date="2017-05" db="EMBL/GenBank/DDBJ databases">
        <title>Complete genome sequence of Streptomyces sp. SCSIO 03032 revealed the diverse biosynthetic pathways for its bioactive secondary metabolites.</title>
        <authorList>
            <person name="Ma L."/>
            <person name="Zhu Y."/>
            <person name="Zhang W."/>
            <person name="Zhang G."/>
            <person name="Tian X."/>
            <person name="Zhang S."/>
            <person name="Zhang C."/>
        </authorList>
    </citation>
    <scope>NUCLEOTIDE SEQUENCE [LARGE SCALE GENOMIC DNA]</scope>
    <source>
        <strain evidence="6 7">SCSIO 03032</strain>
    </source>
</reference>
<dbReference type="InterPro" id="IPR050204">
    <property type="entry name" value="AraC_XylS_family_regulators"/>
</dbReference>
<dbReference type="Gene3D" id="1.10.10.60">
    <property type="entry name" value="Homeodomain-like"/>
    <property type="match status" value="2"/>
</dbReference>
<keyword evidence="1" id="KW-0805">Transcription regulation</keyword>
<dbReference type="EMBL" id="CP021121">
    <property type="protein sequence ID" value="ARQ70923.1"/>
    <property type="molecule type" value="Genomic_DNA"/>
</dbReference>
<evidence type="ECO:0000313" key="7">
    <source>
        <dbReference type="Proteomes" id="UP000194218"/>
    </source>
</evidence>
<dbReference type="Pfam" id="PF12852">
    <property type="entry name" value="Cupin_6"/>
    <property type="match status" value="1"/>
</dbReference>
<dbReference type="InterPro" id="IPR032783">
    <property type="entry name" value="AraC_lig"/>
</dbReference>